<evidence type="ECO:0000256" key="3">
    <source>
        <dbReference type="PROSITE-ProRule" id="PRU00461"/>
    </source>
</evidence>
<gene>
    <name evidence="5" type="ORF">CHS0354_017024</name>
</gene>
<keyword evidence="2" id="KW-0768">Sushi</keyword>
<dbReference type="Gene3D" id="2.10.70.10">
    <property type="entry name" value="Complement Module, domain 1"/>
    <property type="match status" value="1"/>
</dbReference>
<dbReference type="SMART" id="SM00135">
    <property type="entry name" value="LY"/>
    <property type="match status" value="3"/>
</dbReference>
<dbReference type="SUPFAM" id="SSF57184">
    <property type="entry name" value="Growth factor receptor domain"/>
    <property type="match status" value="1"/>
</dbReference>
<dbReference type="InterPro" id="IPR000436">
    <property type="entry name" value="Sushi_SCR_CCP_dom"/>
</dbReference>
<reference evidence="5" key="2">
    <citation type="journal article" date="2021" name="Genome Biol. Evol.">
        <title>Developing a high-quality reference genome for a parasitic bivalve with doubly uniparental inheritance (Bivalvia: Unionida).</title>
        <authorList>
            <person name="Smith C.H."/>
        </authorList>
    </citation>
    <scope>NUCLEOTIDE SEQUENCE</scope>
    <source>
        <strain evidence="5">CHS0354</strain>
        <tissue evidence="5">Mantle</tissue>
    </source>
</reference>
<evidence type="ECO:0000256" key="2">
    <source>
        <dbReference type="PROSITE-ProRule" id="PRU00302"/>
    </source>
</evidence>
<keyword evidence="6" id="KW-1185">Reference proteome</keyword>
<dbReference type="SUPFAM" id="SSF63825">
    <property type="entry name" value="YWTD domain"/>
    <property type="match status" value="1"/>
</dbReference>
<evidence type="ECO:0000259" key="4">
    <source>
        <dbReference type="PROSITE" id="PS50923"/>
    </source>
</evidence>
<evidence type="ECO:0000256" key="1">
    <source>
        <dbReference type="ARBA" id="ARBA00023157"/>
    </source>
</evidence>
<dbReference type="SUPFAM" id="SSF57535">
    <property type="entry name" value="Complement control module/SCR domain"/>
    <property type="match status" value="1"/>
</dbReference>
<dbReference type="PROSITE" id="PS51120">
    <property type="entry name" value="LDLRB"/>
    <property type="match status" value="1"/>
</dbReference>
<proteinExistence type="predicted"/>
<evidence type="ECO:0000313" key="6">
    <source>
        <dbReference type="Proteomes" id="UP001195483"/>
    </source>
</evidence>
<comment type="caution">
    <text evidence="5">The sequence shown here is derived from an EMBL/GenBank/DDBJ whole genome shotgun (WGS) entry which is preliminary data.</text>
</comment>
<keyword evidence="1" id="KW-1015">Disulfide bond</keyword>
<dbReference type="InterPro" id="IPR000033">
    <property type="entry name" value="LDLR_classB_rpt"/>
</dbReference>
<feature type="repeat" description="LDL-receptor class B" evidence="3">
    <location>
        <begin position="214"/>
        <end position="257"/>
    </location>
</feature>
<dbReference type="PROSITE" id="PS50923">
    <property type="entry name" value="SUSHI"/>
    <property type="match status" value="1"/>
</dbReference>
<dbReference type="PANTHER" id="PTHR46513">
    <property type="entry name" value="VITELLOGENIN RECEPTOR-LIKE PROTEIN-RELATED-RELATED"/>
    <property type="match status" value="1"/>
</dbReference>
<sequence>MCSDVLCPATITNGIVDEDVCDRRVYSECSFSCDLGFYLNPEQTKVACTISGSWDEHNKTSCLEFDRGLVVMVTPGNGFDHFYSVPTTQEGTPRLKNIIEYFLHFDAKFLNVDGDYALKQAYFYDYKTRTIYKDSTFSISLTGDNTMTALHIGLSRSYIRLAVDWISHNVYWTDSRYKWIMVQSPIGNDTSMHRVLIHENLEGPHALVLDPNEALLFWSDIGSVTKIEVSSLSGRDRKSLIVSSLNYPYTLAADYVDRRLYFTDSIRNTLETMTYEGRDRKVLLNHNYQILDIAIYKEYLYMTAEAGKTLYFLNKTNGETLDTGLSARDKTFYGITVFAPDAQPISNKANCSRFGCAQICVTEKDGASCLCKDGYSINQDKKTCSSKLYT</sequence>
<dbReference type="Proteomes" id="UP001195483">
    <property type="component" value="Unassembled WGS sequence"/>
</dbReference>
<dbReference type="PANTHER" id="PTHR46513:SF13">
    <property type="entry name" value="EGF-LIKE DOMAIN-CONTAINING PROTEIN"/>
    <property type="match status" value="1"/>
</dbReference>
<dbReference type="InterPro" id="IPR011042">
    <property type="entry name" value="6-blade_b-propeller_TolB-like"/>
</dbReference>
<dbReference type="AlphaFoldDB" id="A0AAE0W435"/>
<dbReference type="Gene3D" id="2.120.10.30">
    <property type="entry name" value="TolB, C-terminal domain"/>
    <property type="match status" value="1"/>
</dbReference>
<organism evidence="5 6">
    <name type="scientific">Potamilus streckersoni</name>
    <dbReference type="NCBI Taxonomy" id="2493646"/>
    <lineage>
        <taxon>Eukaryota</taxon>
        <taxon>Metazoa</taxon>
        <taxon>Spiralia</taxon>
        <taxon>Lophotrochozoa</taxon>
        <taxon>Mollusca</taxon>
        <taxon>Bivalvia</taxon>
        <taxon>Autobranchia</taxon>
        <taxon>Heteroconchia</taxon>
        <taxon>Palaeoheterodonta</taxon>
        <taxon>Unionida</taxon>
        <taxon>Unionoidea</taxon>
        <taxon>Unionidae</taxon>
        <taxon>Ambleminae</taxon>
        <taxon>Lampsilini</taxon>
        <taxon>Potamilus</taxon>
    </lineage>
</organism>
<accession>A0AAE0W435</accession>
<dbReference type="EMBL" id="JAEAOA010001046">
    <property type="protein sequence ID" value="KAK3600736.1"/>
    <property type="molecule type" value="Genomic_DNA"/>
</dbReference>
<dbReference type="InterPro" id="IPR035976">
    <property type="entry name" value="Sushi/SCR/CCP_sf"/>
</dbReference>
<feature type="domain" description="Sushi" evidence="4">
    <location>
        <begin position="5"/>
        <end position="64"/>
    </location>
</feature>
<reference evidence="5" key="1">
    <citation type="journal article" date="2021" name="Genome Biol. Evol.">
        <title>A High-Quality Reference Genome for a Parasitic Bivalve with Doubly Uniparental Inheritance (Bivalvia: Unionida).</title>
        <authorList>
            <person name="Smith C.H."/>
        </authorList>
    </citation>
    <scope>NUCLEOTIDE SEQUENCE</scope>
    <source>
        <strain evidence="5">CHS0354</strain>
    </source>
</reference>
<evidence type="ECO:0000313" key="5">
    <source>
        <dbReference type="EMBL" id="KAK3600736.1"/>
    </source>
</evidence>
<reference evidence="5" key="3">
    <citation type="submission" date="2023-05" db="EMBL/GenBank/DDBJ databases">
        <authorList>
            <person name="Smith C.H."/>
        </authorList>
    </citation>
    <scope>NUCLEOTIDE SEQUENCE</scope>
    <source>
        <strain evidence="5">CHS0354</strain>
        <tissue evidence="5">Mantle</tissue>
    </source>
</reference>
<dbReference type="CDD" id="cd00033">
    <property type="entry name" value="CCP"/>
    <property type="match status" value="1"/>
</dbReference>
<dbReference type="InterPro" id="IPR050778">
    <property type="entry name" value="Cueball_EGF_LRP_Nidogen"/>
</dbReference>
<protein>
    <recommendedName>
        <fullName evidence="4">Sushi domain-containing protein</fullName>
    </recommendedName>
</protein>
<name>A0AAE0W435_9BIVA</name>
<comment type="caution">
    <text evidence="2">Lacks conserved residue(s) required for the propagation of feature annotation.</text>
</comment>
<dbReference type="Pfam" id="PF00084">
    <property type="entry name" value="Sushi"/>
    <property type="match status" value="1"/>
</dbReference>
<dbReference type="InterPro" id="IPR009030">
    <property type="entry name" value="Growth_fac_rcpt_cys_sf"/>
</dbReference>